<proteinExistence type="predicted"/>
<evidence type="ECO:0000313" key="1">
    <source>
        <dbReference type="EMBL" id="SVD81147.1"/>
    </source>
</evidence>
<accession>A0A382YCV8</accession>
<gene>
    <name evidence="1" type="ORF">METZ01_LOCUS434001</name>
</gene>
<reference evidence="1" key="1">
    <citation type="submission" date="2018-05" db="EMBL/GenBank/DDBJ databases">
        <authorList>
            <person name="Lanie J.A."/>
            <person name="Ng W.-L."/>
            <person name="Kazmierczak K.M."/>
            <person name="Andrzejewski T.M."/>
            <person name="Davidsen T.M."/>
            <person name="Wayne K.J."/>
            <person name="Tettelin H."/>
            <person name="Glass J.I."/>
            <person name="Rusch D."/>
            <person name="Podicherti R."/>
            <person name="Tsui H.-C.T."/>
            <person name="Winkler M.E."/>
        </authorList>
    </citation>
    <scope>NUCLEOTIDE SEQUENCE</scope>
</reference>
<name>A0A382YCV8_9ZZZZ</name>
<organism evidence="1">
    <name type="scientific">marine metagenome</name>
    <dbReference type="NCBI Taxonomy" id="408172"/>
    <lineage>
        <taxon>unclassified sequences</taxon>
        <taxon>metagenomes</taxon>
        <taxon>ecological metagenomes</taxon>
    </lineage>
</organism>
<protein>
    <submittedName>
        <fullName evidence="1">Uncharacterized protein</fullName>
    </submittedName>
</protein>
<feature type="non-terminal residue" evidence="1">
    <location>
        <position position="27"/>
    </location>
</feature>
<sequence length="27" mass="3206">MTEQQYTGSFAERALAWFDKHGRKHLP</sequence>
<dbReference type="AlphaFoldDB" id="A0A382YCV8"/>
<dbReference type="EMBL" id="UINC01174826">
    <property type="protein sequence ID" value="SVD81147.1"/>
    <property type="molecule type" value="Genomic_DNA"/>
</dbReference>